<dbReference type="PROSITE" id="PS50977">
    <property type="entry name" value="HTH_TETR_2"/>
    <property type="match status" value="1"/>
</dbReference>
<dbReference type="InterPro" id="IPR001647">
    <property type="entry name" value="HTH_TetR"/>
</dbReference>
<keyword evidence="1" id="KW-0805">Transcription regulation</keyword>
<dbReference type="SUPFAM" id="SSF48498">
    <property type="entry name" value="Tetracyclin repressor-like, C-terminal domain"/>
    <property type="match status" value="1"/>
</dbReference>
<dbReference type="Pfam" id="PF21597">
    <property type="entry name" value="TetR_C_43"/>
    <property type="match status" value="1"/>
</dbReference>
<keyword evidence="3" id="KW-0804">Transcription</keyword>
<evidence type="ECO:0000313" key="8">
    <source>
        <dbReference type="Proteomes" id="UP000552644"/>
    </source>
</evidence>
<reference evidence="7 8" key="1">
    <citation type="submission" date="2020-08" db="EMBL/GenBank/DDBJ databases">
        <title>Genomic Encyclopedia of Type Strains, Phase III (KMG-III): the genomes of soil and plant-associated and newly described type strains.</title>
        <authorList>
            <person name="Whitman W."/>
        </authorList>
    </citation>
    <scope>NUCLEOTIDE SEQUENCE [LARGE SCALE GENOMIC DNA]</scope>
    <source>
        <strain evidence="7 8">CECT 8840</strain>
    </source>
</reference>
<evidence type="ECO:0000256" key="1">
    <source>
        <dbReference type="ARBA" id="ARBA00023015"/>
    </source>
</evidence>
<comment type="caution">
    <text evidence="7">The sequence shown here is derived from an EMBL/GenBank/DDBJ whole genome shotgun (WGS) entry which is preliminary data.</text>
</comment>
<dbReference type="AlphaFoldDB" id="A0A7W7QPY2"/>
<name>A0A7W7QPY2_9ACTN</name>
<evidence type="ECO:0000256" key="4">
    <source>
        <dbReference type="PROSITE-ProRule" id="PRU00335"/>
    </source>
</evidence>
<dbReference type="InterPro" id="IPR036271">
    <property type="entry name" value="Tet_transcr_reg_TetR-rel_C_sf"/>
</dbReference>
<feature type="DNA-binding region" description="H-T-H motif" evidence="4">
    <location>
        <begin position="96"/>
        <end position="115"/>
    </location>
</feature>
<keyword evidence="8" id="KW-1185">Reference proteome</keyword>
<evidence type="ECO:0000259" key="6">
    <source>
        <dbReference type="PROSITE" id="PS50977"/>
    </source>
</evidence>
<dbReference type="PANTHER" id="PTHR30055">
    <property type="entry name" value="HTH-TYPE TRANSCRIPTIONAL REGULATOR RUTR"/>
    <property type="match status" value="1"/>
</dbReference>
<evidence type="ECO:0000256" key="3">
    <source>
        <dbReference type="ARBA" id="ARBA00023163"/>
    </source>
</evidence>
<dbReference type="InterPro" id="IPR049445">
    <property type="entry name" value="TetR_SbtR-like_C"/>
</dbReference>
<organism evidence="7 8">
    <name type="scientific">Streptosporangium saharense</name>
    <dbReference type="NCBI Taxonomy" id="1706840"/>
    <lineage>
        <taxon>Bacteria</taxon>
        <taxon>Bacillati</taxon>
        <taxon>Actinomycetota</taxon>
        <taxon>Actinomycetes</taxon>
        <taxon>Streptosporangiales</taxon>
        <taxon>Streptosporangiaceae</taxon>
        <taxon>Streptosporangium</taxon>
    </lineage>
</organism>
<keyword evidence="2 4" id="KW-0238">DNA-binding</keyword>
<feature type="domain" description="HTH tetR-type" evidence="6">
    <location>
        <begin position="74"/>
        <end position="133"/>
    </location>
</feature>
<feature type="region of interest" description="Disordered" evidence="5">
    <location>
        <begin position="1"/>
        <end position="76"/>
    </location>
</feature>
<dbReference type="PRINTS" id="PR00455">
    <property type="entry name" value="HTHTETR"/>
</dbReference>
<evidence type="ECO:0000313" key="7">
    <source>
        <dbReference type="EMBL" id="MBB4917523.1"/>
    </source>
</evidence>
<dbReference type="Pfam" id="PF00440">
    <property type="entry name" value="TetR_N"/>
    <property type="match status" value="1"/>
</dbReference>
<sequence>MTEKPEPTPPAPHAQPDEPTIDAPARRVQPEGPRADAPAPRAQPDESTAAPAPRLQPDEPTAAPAPRAQRADAQRNRARILQVAQAVVAEQGTQASLRDIARRSGVGLGTLYRHFPNRDELLEALLRDRFDRLAARAASLEATHSPEDALTEWLGAFVVGATAYRGLAASMMATLGDENSSLHASCLAMRQAGSRLLRNVQDAGLIRPDVDGTDLFALVNAVSWIAEQAPSLAARREHLFSLVIDGLRYQP</sequence>
<dbReference type="EMBL" id="JACHJP010000004">
    <property type="protein sequence ID" value="MBB4917523.1"/>
    <property type="molecule type" value="Genomic_DNA"/>
</dbReference>
<evidence type="ECO:0000256" key="2">
    <source>
        <dbReference type="ARBA" id="ARBA00023125"/>
    </source>
</evidence>
<evidence type="ECO:0000256" key="5">
    <source>
        <dbReference type="SAM" id="MobiDB-lite"/>
    </source>
</evidence>
<protein>
    <submittedName>
        <fullName evidence="7">AcrR family transcriptional regulator</fullName>
    </submittedName>
</protein>
<accession>A0A7W7QPY2</accession>
<dbReference type="PANTHER" id="PTHR30055:SF234">
    <property type="entry name" value="HTH-TYPE TRANSCRIPTIONAL REGULATOR BETI"/>
    <property type="match status" value="1"/>
</dbReference>
<dbReference type="RefSeq" id="WP_221461128.1">
    <property type="nucleotide sequence ID" value="NZ_JACHJP010000004.1"/>
</dbReference>
<dbReference type="Proteomes" id="UP000552644">
    <property type="component" value="Unassembled WGS sequence"/>
</dbReference>
<dbReference type="InterPro" id="IPR050109">
    <property type="entry name" value="HTH-type_TetR-like_transc_reg"/>
</dbReference>
<dbReference type="SUPFAM" id="SSF46689">
    <property type="entry name" value="Homeodomain-like"/>
    <property type="match status" value="1"/>
</dbReference>
<dbReference type="InterPro" id="IPR009057">
    <property type="entry name" value="Homeodomain-like_sf"/>
</dbReference>
<proteinExistence type="predicted"/>
<dbReference type="GO" id="GO:0000976">
    <property type="term" value="F:transcription cis-regulatory region binding"/>
    <property type="evidence" value="ECO:0007669"/>
    <property type="project" value="TreeGrafter"/>
</dbReference>
<dbReference type="Gene3D" id="1.10.357.10">
    <property type="entry name" value="Tetracycline Repressor, domain 2"/>
    <property type="match status" value="1"/>
</dbReference>
<dbReference type="GO" id="GO:0003700">
    <property type="term" value="F:DNA-binding transcription factor activity"/>
    <property type="evidence" value="ECO:0007669"/>
    <property type="project" value="TreeGrafter"/>
</dbReference>
<gene>
    <name evidence="7" type="ORF">FHS44_004631</name>
</gene>